<feature type="transmembrane region" description="Helical" evidence="5">
    <location>
        <begin position="182"/>
        <end position="206"/>
    </location>
</feature>
<dbReference type="Proteomes" id="UP001175271">
    <property type="component" value="Unassembled WGS sequence"/>
</dbReference>
<dbReference type="Gene3D" id="1.20.1070.10">
    <property type="entry name" value="Rhodopsin 7-helix transmembrane proteins"/>
    <property type="match status" value="1"/>
</dbReference>
<evidence type="ECO:0000256" key="4">
    <source>
        <dbReference type="ARBA" id="ARBA00023136"/>
    </source>
</evidence>
<dbReference type="PANTHER" id="PTHR38614:SF1">
    <property type="entry name" value="G_PROTEIN_RECEP_F1_2 DOMAIN-CONTAINING PROTEIN"/>
    <property type="match status" value="1"/>
</dbReference>
<comment type="subcellular location">
    <subcellularLocation>
        <location evidence="1">Membrane</location>
    </subcellularLocation>
</comment>
<sequence>MSLVINWTWTWSTTVTVEPSYRQSAILNLCFVSPGLVATFLMLLVSLSSSHVKGRNKYPVIGTTLCNFIAAASTFLMSAVFLLCNDLKVEINFVLCSVIRRLAQNSQSVPFLCYVVIAVDRLFVVCLNRPLALRHVLLLYFTALAIAATPLCVQLFYGNIFYEDICGYSLQGPRGTTNVLLSMWAATAFTALFINIAIILFIVIHKHKIKKANGREMTSSEVRNERMMMYGFTLQSFFPVCSLVPNNTVYFLFVNGLGSAIPSWVWIAINALTYLNHFINPILTAIFIKQFRTATLLFFRIRSPEFYQRTTNVTTLTAQRSSRSTGSRSVAWNKR</sequence>
<feature type="transmembrane region" description="Helical" evidence="5">
    <location>
        <begin position="139"/>
        <end position="162"/>
    </location>
</feature>
<keyword evidence="4 5" id="KW-0472">Membrane</keyword>
<dbReference type="CDD" id="cd00637">
    <property type="entry name" value="7tm_classA_rhodopsin-like"/>
    <property type="match status" value="1"/>
</dbReference>
<feature type="transmembrane region" description="Helical" evidence="5">
    <location>
        <begin position="25"/>
        <end position="47"/>
    </location>
</feature>
<evidence type="ECO:0000313" key="7">
    <source>
        <dbReference type="EMBL" id="KAK0415489.1"/>
    </source>
</evidence>
<proteinExistence type="predicted"/>
<dbReference type="PROSITE" id="PS50262">
    <property type="entry name" value="G_PROTEIN_RECEP_F1_2"/>
    <property type="match status" value="1"/>
</dbReference>
<dbReference type="InterPro" id="IPR010601">
    <property type="entry name" value="DUF1182"/>
</dbReference>
<keyword evidence="2 5" id="KW-0812">Transmembrane</keyword>
<feature type="domain" description="G-protein coupled receptors family 1 profile" evidence="6">
    <location>
        <begin position="38"/>
        <end position="335"/>
    </location>
</feature>
<organism evidence="7 8">
    <name type="scientific">Steinernema hermaphroditum</name>
    <dbReference type="NCBI Taxonomy" id="289476"/>
    <lineage>
        <taxon>Eukaryota</taxon>
        <taxon>Metazoa</taxon>
        <taxon>Ecdysozoa</taxon>
        <taxon>Nematoda</taxon>
        <taxon>Chromadorea</taxon>
        <taxon>Rhabditida</taxon>
        <taxon>Tylenchina</taxon>
        <taxon>Panagrolaimomorpha</taxon>
        <taxon>Strongyloidoidea</taxon>
        <taxon>Steinernematidae</taxon>
        <taxon>Steinernema</taxon>
    </lineage>
</organism>
<feature type="transmembrane region" description="Helical" evidence="5">
    <location>
        <begin position="59"/>
        <end position="83"/>
    </location>
</feature>
<name>A0AA39LZY0_9BILA</name>
<dbReference type="AlphaFoldDB" id="A0AA39LZY0"/>
<evidence type="ECO:0000256" key="1">
    <source>
        <dbReference type="ARBA" id="ARBA00004370"/>
    </source>
</evidence>
<evidence type="ECO:0000256" key="2">
    <source>
        <dbReference type="ARBA" id="ARBA00022692"/>
    </source>
</evidence>
<evidence type="ECO:0000259" key="6">
    <source>
        <dbReference type="PROSITE" id="PS50262"/>
    </source>
</evidence>
<feature type="transmembrane region" description="Helical" evidence="5">
    <location>
        <begin position="227"/>
        <end position="245"/>
    </location>
</feature>
<dbReference type="InterPro" id="IPR017452">
    <property type="entry name" value="GPCR_Rhodpsn_7TM"/>
</dbReference>
<evidence type="ECO:0000256" key="5">
    <source>
        <dbReference type="SAM" id="Phobius"/>
    </source>
</evidence>
<protein>
    <recommendedName>
        <fullName evidence="6">G-protein coupled receptors family 1 profile domain-containing protein</fullName>
    </recommendedName>
</protein>
<dbReference type="EMBL" id="JAUCMV010000002">
    <property type="protein sequence ID" value="KAK0415489.1"/>
    <property type="molecule type" value="Genomic_DNA"/>
</dbReference>
<comment type="caution">
    <text evidence="7">The sequence shown here is derived from an EMBL/GenBank/DDBJ whole genome shotgun (WGS) entry which is preliminary data.</text>
</comment>
<evidence type="ECO:0000256" key="3">
    <source>
        <dbReference type="ARBA" id="ARBA00022989"/>
    </source>
</evidence>
<dbReference type="GO" id="GO:0016020">
    <property type="term" value="C:membrane"/>
    <property type="evidence" value="ECO:0007669"/>
    <property type="project" value="UniProtKB-SubCell"/>
</dbReference>
<gene>
    <name evidence="7" type="ORF">QR680_011969</name>
</gene>
<keyword evidence="8" id="KW-1185">Reference proteome</keyword>
<dbReference type="SUPFAM" id="SSF81321">
    <property type="entry name" value="Family A G protein-coupled receptor-like"/>
    <property type="match status" value="1"/>
</dbReference>
<dbReference type="Pfam" id="PF10317">
    <property type="entry name" value="7TM_GPCR_Srd"/>
    <property type="match status" value="1"/>
</dbReference>
<accession>A0AA39LZY0</accession>
<feature type="transmembrane region" description="Helical" evidence="5">
    <location>
        <begin position="265"/>
        <end position="288"/>
    </location>
</feature>
<keyword evidence="3 5" id="KW-1133">Transmembrane helix</keyword>
<dbReference type="PANTHER" id="PTHR38614">
    <property type="entry name" value="PROTEIN CBG09954"/>
    <property type="match status" value="1"/>
</dbReference>
<reference evidence="7" key="1">
    <citation type="submission" date="2023-06" db="EMBL/GenBank/DDBJ databases">
        <title>Genomic analysis of the entomopathogenic nematode Steinernema hermaphroditum.</title>
        <authorList>
            <person name="Schwarz E.M."/>
            <person name="Heppert J.K."/>
            <person name="Baniya A."/>
            <person name="Schwartz H.T."/>
            <person name="Tan C.-H."/>
            <person name="Antoshechkin I."/>
            <person name="Sternberg P.W."/>
            <person name="Goodrich-Blair H."/>
            <person name="Dillman A.R."/>
        </authorList>
    </citation>
    <scope>NUCLEOTIDE SEQUENCE</scope>
    <source>
        <strain evidence="7">PS9179</strain>
        <tissue evidence="7">Whole animal</tissue>
    </source>
</reference>
<dbReference type="InterPro" id="IPR019421">
    <property type="entry name" value="7TM_GPCR_serpentine_rcpt_Srd"/>
</dbReference>
<evidence type="ECO:0000313" key="8">
    <source>
        <dbReference type="Proteomes" id="UP001175271"/>
    </source>
</evidence>